<sequence length="277" mass="30162">MSESAEMPLELPPTDMLYMTYEGNWLTECTAKVLSVSAHNPGEDESVAPLAICLDRTVMHAQGGGQPTDVGRLEITATGVSVDVSKVLIDRETGVATHFGTLSGKTPPRVGDAATVKLNVSQRRILSECHTAGHVVDSAMARCGKLMEPTKAYHFLDGPYVEYKGSVPIEERDSVLQELQEAFCQLVDEGFDTKIDILSKEEADELCNRQAQNFDVNLFADKRTQQIRVVTVAGFPCPCGGTHVRSTTELKQGRWGITGLKSKKGVVRVKYGRTSSS</sequence>
<dbReference type="Gene3D" id="3.30.980.10">
    <property type="entry name" value="Threonyl-trna Synthetase, Chain A, domain 2"/>
    <property type="match status" value="1"/>
</dbReference>
<dbReference type="Gene3D" id="2.40.30.130">
    <property type="match status" value="1"/>
</dbReference>
<dbReference type="InterPro" id="IPR009000">
    <property type="entry name" value="Transl_B-barrel_sf"/>
</dbReference>
<comment type="similarity">
    <text evidence="3">Belongs to the class-II aminoacyl-tRNA synthetase family. Alax-L subfamily.</text>
</comment>
<dbReference type="EMBL" id="OU594953">
    <property type="protein sequence ID" value="CAG9279615.1"/>
    <property type="molecule type" value="Genomic_DNA"/>
</dbReference>
<dbReference type="GO" id="GO:0009507">
    <property type="term" value="C:chloroplast"/>
    <property type="evidence" value="ECO:0007669"/>
    <property type="project" value="UniProtKB-SubCell"/>
</dbReference>
<accession>A0A8J9S2B7</accession>
<dbReference type="InterPro" id="IPR012947">
    <property type="entry name" value="tRNA_SAD"/>
</dbReference>
<evidence type="ECO:0000256" key="3">
    <source>
        <dbReference type="ARBA" id="ARBA00008429"/>
    </source>
</evidence>
<feature type="domain" description="Threonyl/alanyl tRNA synthetase SAD" evidence="4">
    <location>
        <begin position="227"/>
        <end position="270"/>
    </location>
</feature>
<evidence type="ECO:0000256" key="1">
    <source>
        <dbReference type="ARBA" id="ARBA00001947"/>
    </source>
</evidence>
<organism evidence="5">
    <name type="scientific">Phaeodactylum tricornutum</name>
    <name type="common">Diatom</name>
    <dbReference type="NCBI Taxonomy" id="2850"/>
    <lineage>
        <taxon>Eukaryota</taxon>
        <taxon>Sar</taxon>
        <taxon>Stramenopiles</taxon>
        <taxon>Ochrophyta</taxon>
        <taxon>Bacillariophyta</taxon>
        <taxon>Bacillariophyceae</taxon>
        <taxon>Bacillariophycidae</taxon>
        <taxon>Naviculales</taxon>
        <taxon>Phaeodactylaceae</taxon>
        <taxon>Phaeodactylum</taxon>
    </lineage>
</organism>
<dbReference type="AlphaFoldDB" id="A0A8J9S2B7"/>
<dbReference type="SUPFAM" id="SSF50447">
    <property type="entry name" value="Translation proteins"/>
    <property type="match status" value="1"/>
</dbReference>
<reference evidence="5" key="1">
    <citation type="submission" date="2022-02" db="EMBL/GenBank/DDBJ databases">
        <authorList>
            <person name="Giguere J D."/>
        </authorList>
    </citation>
    <scope>NUCLEOTIDE SEQUENCE</scope>
    <source>
        <strain evidence="5">CCAP 1055/1</strain>
    </source>
</reference>
<dbReference type="Pfam" id="PF07973">
    <property type="entry name" value="tRNA_SAD"/>
    <property type="match status" value="1"/>
</dbReference>
<comment type="subcellular location">
    <subcellularLocation>
        <location evidence="2">Plastid</location>
        <location evidence="2">Chloroplast</location>
    </subcellularLocation>
</comment>
<dbReference type="Proteomes" id="UP000836788">
    <property type="component" value="Chromosome 12"/>
</dbReference>
<comment type="cofactor">
    <cofactor evidence="1">
        <name>Zn(2+)</name>
        <dbReference type="ChEBI" id="CHEBI:29105"/>
    </cofactor>
</comment>
<dbReference type="GO" id="GO:0005524">
    <property type="term" value="F:ATP binding"/>
    <property type="evidence" value="ECO:0007669"/>
    <property type="project" value="InterPro"/>
</dbReference>
<dbReference type="SUPFAM" id="SSF55186">
    <property type="entry name" value="ThrRS/AlaRS common domain"/>
    <property type="match status" value="1"/>
</dbReference>
<dbReference type="InterPro" id="IPR051335">
    <property type="entry name" value="Alanyl-tRNA_Editing_Enzymes"/>
</dbReference>
<evidence type="ECO:0000256" key="2">
    <source>
        <dbReference type="ARBA" id="ARBA00004229"/>
    </source>
</evidence>
<protein>
    <recommendedName>
        <fullName evidence="4">Threonyl/alanyl tRNA synthetase SAD domain-containing protein</fullName>
    </recommendedName>
</protein>
<dbReference type="PANTHER" id="PTHR43462">
    <property type="entry name" value="ALANYL-TRNA EDITING PROTEIN"/>
    <property type="match status" value="1"/>
</dbReference>
<name>A0A8J9S2B7_PHATR</name>
<dbReference type="SMART" id="SM00863">
    <property type="entry name" value="tRNA_SAD"/>
    <property type="match status" value="1"/>
</dbReference>
<evidence type="ECO:0000259" key="4">
    <source>
        <dbReference type="SMART" id="SM00863"/>
    </source>
</evidence>
<proteinExistence type="inferred from homology"/>
<dbReference type="GO" id="GO:0004812">
    <property type="term" value="F:aminoacyl-tRNA ligase activity"/>
    <property type="evidence" value="ECO:0007669"/>
    <property type="project" value="InterPro"/>
</dbReference>
<gene>
    <name evidence="5" type="ORF">PTTT1_LOCUS10646</name>
</gene>
<dbReference type="GO" id="GO:0043039">
    <property type="term" value="P:tRNA aminoacylation"/>
    <property type="evidence" value="ECO:0007669"/>
    <property type="project" value="InterPro"/>
</dbReference>
<dbReference type="PANTHER" id="PTHR43462:SF2">
    <property type="entry name" value="THREONYL AND ALANYL TRNA SYNTHETASE SECOND ADDITIONAL DOMAIN-CONTAINING PROTEIN"/>
    <property type="match status" value="1"/>
</dbReference>
<dbReference type="InterPro" id="IPR018163">
    <property type="entry name" value="Thr/Ala-tRNA-synth_IIc_edit"/>
</dbReference>
<evidence type="ECO:0000313" key="5">
    <source>
        <dbReference type="EMBL" id="CAG9279615.1"/>
    </source>
</evidence>